<comment type="caution">
    <text evidence="2">The sequence shown here is derived from an EMBL/GenBank/DDBJ whole genome shotgun (WGS) entry which is preliminary data.</text>
</comment>
<gene>
    <name evidence="2" type="ORF">Tco_0679594</name>
</gene>
<name>A0ABQ4XJ08_9ASTR</name>
<feature type="compositionally biased region" description="Polar residues" evidence="1">
    <location>
        <begin position="13"/>
        <end position="37"/>
    </location>
</feature>
<sequence length="136" mass="15281">MLYPVSFPFPDGSSLTSIDQDAPSVSTSPTSNETQSPVIHPGVEEQETKNAQFDNDPFQDILTSKLSSQESSSNLHLSNPPFEHLSTWTKNHPLENVIGYPSRTVSIRRQLQTDAMWCYFDVSSLQSNLRIIKKHC</sequence>
<dbReference type="Proteomes" id="UP001151760">
    <property type="component" value="Unassembled WGS sequence"/>
</dbReference>
<dbReference type="EMBL" id="BQNB010009546">
    <property type="protein sequence ID" value="GJS65030.1"/>
    <property type="molecule type" value="Genomic_DNA"/>
</dbReference>
<reference evidence="2" key="2">
    <citation type="submission" date="2022-01" db="EMBL/GenBank/DDBJ databases">
        <authorList>
            <person name="Yamashiro T."/>
            <person name="Shiraishi A."/>
            <person name="Satake H."/>
            <person name="Nakayama K."/>
        </authorList>
    </citation>
    <scope>NUCLEOTIDE SEQUENCE</scope>
</reference>
<evidence type="ECO:0000313" key="3">
    <source>
        <dbReference type="Proteomes" id="UP001151760"/>
    </source>
</evidence>
<accession>A0ABQ4XJ08</accession>
<proteinExistence type="predicted"/>
<keyword evidence="3" id="KW-1185">Reference proteome</keyword>
<protein>
    <submittedName>
        <fullName evidence="2">Uncharacterized protein</fullName>
    </submittedName>
</protein>
<evidence type="ECO:0000313" key="2">
    <source>
        <dbReference type="EMBL" id="GJS65030.1"/>
    </source>
</evidence>
<evidence type="ECO:0000256" key="1">
    <source>
        <dbReference type="SAM" id="MobiDB-lite"/>
    </source>
</evidence>
<organism evidence="2 3">
    <name type="scientific">Tanacetum coccineum</name>
    <dbReference type="NCBI Taxonomy" id="301880"/>
    <lineage>
        <taxon>Eukaryota</taxon>
        <taxon>Viridiplantae</taxon>
        <taxon>Streptophyta</taxon>
        <taxon>Embryophyta</taxon>
        <taxon>Tracheophyta</taxon>
        <taxon>Spermatophyta</taxon>
        <taxon>Magnoliopsida</taxon>
        <taxon>eudicotyledons</taxon>
        <taxon>Gunneridae</taxon>
        <taxon>Pentapetalae</taxon>
        <taxon>asterids</taxon>
        <taxon>campanulids</taxon>
        <taxon>Asterales</taxon>
        <taxon>Asteraceae</taxon>
        <taxon>Asteroideae</taxon>
        <taxon>Anthemideae</taxon>
        <taxon>Anthemidinae</taxon>
        <taxon>Tanacetum</taxon>
    </lineage>
</organism>
<feature type="region of interest" description="Disordered" evidence="1">
    <location>
        <begin position="1"/>
        <end position="50"/>
    </location>
</feature>
<reference evidence="2" key="1">
    <citation type="journal article" date="2022" name="Int. J. Mol. Sci.">
        <title>Draft Genome of Tanacetum Coccineum: Genomic Comparison of Closely Related Tanacetum-Family Plants.</title>
        <authorList>
            <person name="Yamashiro T."/>
            <person name="Shiraishi A."/>
            <person name="Nakayama K."/>
            <person name="Satake H."/>
        </authorList>
    </citation>
    <scope>NUCLEOTIDE SEQUENCE</scope>
</reference>